<dbReference type="InterPro" id="IPR043929">
    <property type="entry name" value="DUF5755"/>
</dbReference>
<evidence type="ECO:0000313" key="2">
    <source>
        <dbReference type="EMBL" id="QHT84436.1"/>
    </source>
</evidence>
<organism evidence="2">
    <name type="scientific">viral metagenome</name>
    <dbReference type="NCBI Taxonomy" id="1070528"/>
    <lineage>
        <taxon>unclassified sequences</taxon>
        <taxon>metagenomes</taxon>
        <taxon>organismal metagenomes</taxon>
    </lineage>
</organism>
<keyword evidence="1" id="KW-0472">Membrane</keyword>
<accession>A0A6C0HWB6</accession>
<dbReference type="Pfam" id="PF19059">
    <property type="entry name" value="DUF5755"/>
    <property type="match status" value="1"/>
</dbReference>
<dbReference type="AlphaFoldDB" id="A0A6C0HWB6"/>
<proteinExistence type="predicted"/>
<name>A0A6C0HWB6_9ZZZZ</name>
<protein>
    <submittedName>
        <fullName evidence="2">Uncharacterized protein</fullName>
    </submittedName>
</protein>
<reference evidence="2" key="1">
    <citation type="journal article" date="2020" name="Nature">
        <title>Giant virus diversity and host interactions through global metagenomics.</title>
        <authorList>
            <person name="Schulz F."/>
            <person name="Roux S."/>
            <person name="Paez-Espino D."/>
            <person name="Jungbluth S."/>
            <person name="Walsh D.A."/>
            <person name="Denef V.J."/>
            <person name="McMahon K.D."/>
            <person name="Konstantinidis K.T."/>
            <person name="Eloe-Fadrosh E.A."/>
            <person name="Kyrpides N.C."/>
            <person name="Woyke T."/>
        </authorList>
    </citation>
    <scope>NUCLEOTIDE SEQUENCE</scope>
    <source>
        <strain evidence="2">GVMAG-M-3300023184-177</strain>
    </source>
</reference>
<dbReference type="EMBL" id="MN740017">
    <property type="protein sequence ID" value="QHT84436.1"/>
    <property type="molecule type" value="Genomic_DNA"/>
</dbReference>
<evidence type="ECO:0000256" key="1">
    <source>
        <dbReference type="SAM" id="Phobius"/>
    </source>
</evidence>
<keyword evidence="1" id="KW-1133">Transmembrane helix</keyword>
<feature type="transmembrane region" description="Helical" evidence="1">
    <location>
        <begin position="6"/>
        <end position="23"/>
    </location>
</feature>
<sequence length="187" mass="22076">MIHDSINIGLFIVLLLLLINYLFKNNMMPKTSEKLSDDNNQLLKISNNLDSLMKQLYLKYRDEDTVFNPLAPPEQRVESRQYPFPNKNWIKSRGEPDDYQLVGLLYNTELNKNYQLYGRRVYPGSYEWEYYILGKDVGGLEIKLPIQLNNKEEIRDGMVITIPIDKNSYTVSIYNYSTPRYNPFPFN</sequence>
<keyword evidence="1" id="KW-0812">Transmembrane</keyword>